<protein>
    <submittedName>
        <fullName evidence="2">Uncharacterized protein</fullName>
    </submittedName>
</protein>
<accession>A0A8D2L6E9</accession>
<feature type="region of interest" description="Disordered" evidence="1">
    <location>
        <begin position="503"/>
        <end position="649"/>
    </location>
</feature>
<dbReference type="Ensembl" id="ENSVKKT00000017817.1">
    <property type="protein sequence ID" value="ENSVKKP00000017385.1"/>
    <property type="gene ID" value="ENSVKKG00000011892.1"/>
</dbReference>
<feature type="compositionally biased region" description="Basic and acidic residues" evidence="1">
    <location>
        <begin position="381"/>
        <end position="391"/>
    </location>
</feature>
<feature type="region of interest" description="Disordered" evidence="1">
    <location>
        <begin position="1"/>
        <end position="61"/>
    </location>
</feature>
<dbReference type="PANTHER" id="PTHR47743:SF2">
    <property type="entry name" value="ACROSOMAL PROTEIN KIAA1210"/>
    <property type="match status" value="1"/>
</dbReference>
<feature type="compositionally biased region" description="Basic and acidic residues" evidence="1">
    <location>
        <begin position="31"/>
        <end position="51"/>
    </location>
</feature>
<evidence type="ECO:0000313" key="3">
    <source>
        <dbReference type="Proteomes" id="UP000694545"/>
    </source>
</evidence>
<evidence type="ECO:0000313" key="2">
    <source>
        <dbReference type="Ensembl" id="ENSVKKP00000017385.1"/>
    </source>
</evidence>
<feature type="compositionally biased region" description="Basic residues" evidence="1">
    <location>
        <begin position="1"/>
        <end position="10"/>
    </location>
</feature>
<dbReference type="OMA" id="TENWERR"/>
<feature type="region of interest" description="Disordered" evidence="1">
    <location>
        <begin position="670"/>
        <end position="692"/>
    </location>
</feature>
<keyword evidence="3" id="KW-1185">Reference proteome</keyword>
<name>A0A8D2L6E9_VARKO</name>
<feature type="compositionally biased region" description="Basic and acidic residues" evidence="1">
    <location>
        <begin position="670"/>
        <end position="682"/>
    </location>
</feature>
<feature type="compositionally biased region" description="Basic and acidic residues" evidence="1">
    <location>
        <begin position="624"/>
        <end position="636"/>
    </location>
</feature>
<feature type="compositionally biased region" description="Polar residues" evidence="1">
    <location>
        <begin position="52"/>
        <end position="61"/>
    </location>
</feature>
<feature type="region of interest" description="Disordered" evidence="1">
    <location>
        <begin position="381"/>
        <end position="400"/>
    </location>
</feature>
<reference evidence="2" key="1">
    <citation type="submission" date="2025-08" db="UniProtKB">
        <authorList>
            <consortium name="Ensembl"/>
        </authorList>
    </citation>
    <scope>IDENTIFICATION</scope>
</reference>
<dbReference type="PANTHER" id="PTHR47743">
    <property type="entry name" value="KIAA1210 / KIAA1211 FAMILY MEMBER"/>
    <property type="match status" value="1"/>
</dbReference>
<feature type="compositionally biased region" description="Basic and acidic residues" evidence="1">
    <location>
        <begin position="551"/>
        <end position="567"/>
    </location>
</feature>
<dbReference type="InterPro" id="IPR026713">
    <property type="entry name" value="CRACD-like"/>
</dbReference>
<reference evidence="2" key="2">
    <citation type="submission" date="2025-09" db="UniProtKB">
        <authorList>
            <consortium name="Ensembl"/>
        </authorList>
    </citation>
    <scope>IDENTIFICATION</scope>
</reference>
<organism evidence="2 3">
    <name type="scientific">Varanus komodoensis</name>
    <name type="common">Komodo dragon</name>
    <dbReference type="NCBI Taxonomy" id="61221"/>
    <lineage>
        <taxon>Eukaryota</taxon>
        <taxon>Metazoa</taxon>
        <taxon>Chordata</taxon>
        <taxon>Craniata</taxon>
        <taxon>Vertebrata</taxon>
        <taxon>Euteleostomi</taxon>
        <taxon>Lepidosauria</taxon>
        <taxon>Squamata</taxon>
        <taxon>Bifurcata</taxon>
        <taxon>Unidentata</taxon>
        <taxon>Episquamata</taxon>
        <taxon>Toxicofera</taxon>
        <taxon>Anguimorpha</taxon>
        <taxon>Paleoanguimorpha</taxon>
        <taxon>Varanoidea</taxon>
        <taxon>Varanidae</taxon>
        <taxon>Varanus</taxon>
    </lineage>
</organism>
<dbReference type="Proteomes" id="UP000694545">
    <property type="component" value="Unplaced"/>
</dbReference>
<feature type="region of interest" description="Disordered" evidence="1">
    <location>
        <begin position="271"/>
        <end position="291"/>
    </location>
</feature>
<dbReference type="AlphaFoldDB" id="A0A8D2L6E9"/>
<sequence length="692" mass="73589">MNPRRQKAFAHKAQNLSVEKEQDLLGPAEGKTGHEVSRQGFDGQEKNREGPSTRNASNLNGSWTNDVFPMAKTSDVLRYSWNAGPGVDEQHILASEDQNFLVTDLQANVTVSRSKPSSLVKAEGEGAMEEDVGKRTGYPIDDLELNPQSFGKGLVENTELSQADAKATRLCDTLLLVLHGNAGENLHYETNCPRGPSFQPGDQKAKGCTAGSGVTHVDGVGDSSAARGTSASLEAEPVLPILQLPASTLEPSSGAAKPTASALGDGTAITEATRSPADGEPQSFEGRLEQAASLPKKSAVVDANLDTLLLQRAVGDSSRLLKEVHCSLLSSSPSTEEADVVPKQGDLPSGGLHAAGLAESASNGSLPDGHTVDQLGKVKMRDERKAPEETAKAQTKATSAKPVRFTIAPAWQRSLSGGSNPVDGPCPRSTPSSPIRPELFEGAPQFDTASQGCTPNSPEQLERVHRNFAANLTLALEWSSDDGQGQESPFGVKLRRTSSLLRYQMEQEKAPRQVPPAASGSSSISAKDEPKPATSPSLTARTKALVAKPSFSEEKNPGKARPEDGATKPHTSRPLEQTLAAHLEAPSSEPAWISMAKLKQKGFQGHPLAKAEKEGKKQTGFSQQEKDANTTRENVLKKGSSHHVCTLESKQQSKVTASLTKGTENWERRTGYKSGRWRESPAKDGGLGLTLL</sequence>
<feature type="region of interest" description="Disordered" evidence="1">
    <location>
        <begin position="414"/>
        <end position="440"/>
    </location>
</feature>
<feature type="region of interest" description="Disordered" evidence="1">
    <location>
        <begin position="329"/>
        <end position="372"/>
    </location>
</feature>
<proteinExistence type="predicted"/>
<evidence type="ECO:0000256" key="1">
    <source>
        <dbReference type="SAM" id="MobiDB-lite"/>
    </source>
</evidence>